<keyword evidence="3" id="KW-0812">Transmembrane</keyword>
<accession>A0A671PCV3</accession>
<keyword evidence="4" id="KW-0732">Signal</keyword>
<evidence type="ECO:0000313" key="13">
    <source>
        <dbReference type="Ensembl" id="ENSSANP00000055771.1"/>
    </source>
</evidence>
<evidence type="ECO:0000256" key="11">
    <source>
        <dbReference type="PROSITE-ProRule" id="PRU00043"/>
    </source>
</evidence>
<evidence type="ECO:0000256" key="7">
    <source>
        <dbReference type="ARBA" id="ARBA00022889"/>
    </source>
</evidence>
<dbReference type="InterPro" id="IPR013164">
    <property type="entry name" value="Cadherin_N"/>
</dbReference>
<dbReference type="Pfam" id="PF00028">
    <property type="entry name" value="Cadherin"/>
    <property type="match status" value="1"/>
</dbReference>
<feature type="domain" description="Cadherin" evidence="12">
    <location>
        <begin position="250"/>
        <end position="287"/>
    </location>
</feature>
<dbReference type="SUPFAM" id="SSF49313">
    <property type="entry name" value="Cadherin-like"/>
    <property type="match status" value="3"/>
</dbReference>
<sequence>LNFWLIFQEFQRFCVTAEMFGLLFFVLMAHTAYGDVSYSFPEEMKRGSVIGNIAKDLGLDVNRLSSRKARIDTEGNRKRYCDINLNTGELIVAERIDREGLCGKKKASCVIKQELVLENPLELQRFILNIQDINDNSPQFKQSVIKFEIRESAEKGSRYLLDEAYDADTGMNSVQSYVIQDNEHFLLSVLTRENGRKYGELVLNKELDREQQKEVTLILTAVDGGTPPRSGTVAIHVTVLDANDNAPVFSQAVYKVSLPENSPLDTVVVTVSATDADEGQNGEVTYEHVSRREQLQTDVLFDHRAGVRFHFLPDLHHHHPRHEVLSQEKAQTVV</sequence>
<keyword evidence="9" id="KW-0472">Membrane</keyword>
<name>A0A671PCV3_9TELE</name>
<dbReference type="Pfam" id="PF08266">
    <property type="entry name" value="Cadherin_2"/>
    <property type="match status" value="1"/>
</dbReference>
<dbReference type="InterPro" id="IPR020894">
    <property type="entry name" value="Cadherin_CS"/>
</dbReference>
<evidence type="ECO:0000256" key="6">
    <source>
        <dbReference type="ARBA" id="ARBA00022837"/>
    </source>
</evidence>
<keyword evidence="6 11" id="KW-0106">Calcium</keyword>
<proteinExistence type="predicted"/>
<dbReference type="InterPro" id="IPR015919">
    <property type="entry name" value="Cadherin-like_sf"/>
</dbReference>
<dbReference type="GO" id="GO:0005509">
    <property type="term" value="F:calcium ion binding"/>
    <property type="evidence" value="ECO:0007669"/>
    <property type="project" value="UniProtKB-UniRule"/>
</dbReference>
<evidence type="ECO:0000256" key="1">
    <source>
        <dbReference type="ARBA" id="ARBA00004251"/>
    </source>
</evidence>
<dbReference type="AlphaFoldDB" id="A0A671PCV3"/>
<feature type="domain" description="Cadherin" evidence="12">
    <location>
        <begin position="141"/>
        <end position="249"/>
    </location>
</feature>
<evidence type="ECO:0000256" key="8">
    <source>
        <dbReference type="ARBA" id="ARBA00022989"/>
    </source>
</evidence>
<dbReference type="InterPro" id="IPR050174">
    <property type="entry name" value="Protocadherin/Cadherin-CA"/>
</dbReference>
<comment type="subcellular location">
    <subcellularLocation>
        <location evidence="1">Cell membrane</location>
        <topology evidence="1">Single-pass type I membrane protein</topology>
    </subcellularLocation>
</comment>
<keyword evidence="8" id="KW-1133">Transmembrane helix</keyword>
<protein>
    <recommendedName>
        <fullName evidence="12">Cadherin domain-containing protein</fullName>
    </recommendedName>
</protein>
<dbReference type="PANTHER" id="PTHR24028:SF114">
    <property type="entry name" value="PCDH2G3 PROTEIN-RELATED"/>
    <property type="match status" value="1"/>
</dbReference>
<dbReference type="PRINTS" id="PR00205">
    <property type="entry name" value="CADHERIN"/>
</dbReference>
<keyword evidence="7" id="KW-0130">Cell adhesion</keyword>
<dbReference type="PROSITE" id="PS50268">
    <property type="entry name" value="CADHERIN_2"/>
    <property type="match status" value="3"/>
</dbReference>
<evidence type="ECO:0000256" key="2">
    <source>
        <dbReference type="ARBA" id="ARBA00022475"/>
    </source>
</evidence>
<evidence type="ECO:0000256" key="3">
    <source>
        <dbReference type="ARBA" id="ARBA00022692"/>
    </source>
</evidence>
<dbReference type="FunFam" id="2.60.40.60:FF:000007">
    <property type="entry name" value="Protocadherin alpha 2"/>
    <property type="match status" value="1"/>
</dbReference>
<reference evidence="13" key="2">
    <citation type="submission" date="2025-09" db="UniProtKB">
        <authorList>
            <consortium name="Ensembl"/>
        </authorList>
    </citation>
    <scope>IDENTIFICATION</scope>
</reference>
<organism evidence="13 14">
    <name type="scientific">Sinocyclocheilus anshuiensis</name>
    <dbReference type="NCBI Taxonomy" id="1608454"/>
    <lineage>
        <taxon>Eukaryota</taxon>
        <taxon>Metazoa</taxon>
        <taxon>Chordata</taxon>
        <taxon>Craniata</taxon>
        <taxon>Vertebrata</taxon>
        <taxon>Euteleostomi</taxon>
        <taxon>Actinopterygii</taxon>
        <taxon>Neopterygii</taxon>
        <taxon>Teleostei</taxon>
        <taxon>Ostariophysi</taxon>
        <taxon>Cypriniformes</taxon>
        <taxon>Cyprinidae</taxon>
        <taxon>Cyprininae</taxon>
        <taxon>Sinocyclocheilus</taxon>
    </lineage>
</organism>
<evidence type="ECO:0000256" key="5">
    <source>
        <dbReference type="ARBA" id="ARBA00022737"/>
    </source>
</evidence>
<keyword evidence="2" id="KW-1003">Cell membrane</keyword>
<dbReference type="GO" id="GO:0007156">
    <property type="term" value="P:homophilic cell adhesion via plasma membrane adhesion molecules"/>
    <property type="evidence" value="ECO:0007669"/>
    <property type="project" value="InterPro"/>
</dbReference>
<dbReference type="InterPro" id="IPR002126">
    <property type="entry name" value="Cadherin-like_dom"/>
</dbReference>
<dbReference type="GO" id="GO:0005886">
    <property type="term" value="C:plasma membrane"/>
    <property type="evidence" value="ECO:0007669"/>
    <property type="project" value="UniProtKB-SubCell"/>
</dbReference>
<reference evidence="13" key="1">
    <citation type="submission" date="2025-08" db="UniProtKB">
        <authorList>
            <consortium name="Ensembl"/>
        </authorList>
    </citation>
    <scope>IDENTIFICATION</scope>
</reference>
<evidence type="ECO:0000259" key="12">
    <source>
        <dbReference type="PROSITE" id="PS50268"/>
    </source>
</evidence>
<feature type="domain" description="Cadherin" evidence="12">
    <location>
        <begin position="83"/>
        <end position="140"/>
    </location>
</feature>
<keyword evidence="10" id="KW-0325">Glycoprotein</keyword>
<keyword evidence="5" id="KW-0677">Repeat</keyword>
<dbReference type="GO" id="GO:0009653">
    <property type="term" value="P:anatomical structure morphogenesis"/>
    <property type="evidence" value="ECO:0007669"/>
    <property type="project" value="UniProtKB-ARBA"/>
</dbReference>
<dbReference type="Ensembl" id="ENSSANT00000059342.1">
    <property type="protein sequence ID" value="ENSSANP00000055771.1"/>
    <property type="gene ID" value="ENSSANG00000027934.1"/>
</dbReference>
<dbReference type="FunFam" id="2.60.40.60:FF:000006">
    <property type="entry name" value="Protocadherin alpha 2"/>
    <property type="match status" value="1"/>
</dbReference>
<dbReference type="CDD" id="cd11304">
    <property type="entry name" value="Cadherin_repeat"/>
    <property type="match status" value="2"/>
</dbReference>
<keyword evidence="14" id="KW-1185">Reference proteome</keyword>
<dbReference type="Proteomes" id="UP000472260">
    <property type="component" value="Unassembled WGS sequence"/>
</dbReference>
<evidence type="ECO:0000256" key="9">
    <source>
        <dbReference type="ARBA" id="ARBA00023136"/>
    </source>
</evidence>
<evidence type="ECO:0000313" key="14">
    <source>
        <dbReference type="Proteomes" id="UP000472260"/>
    </source>
</evidence>
<dbReference type="PANTHER" id="PTHR24028">
    <property type="entry name" value="CADHERIN-87A"/>
    <property type="match status" value="1"/>
</dbReference>
<dbReference type="PROSITE" id="PS00232">
    <property type="entry name" value="CADHERIN_1"/>
    <property type="match status" value="1"/>
</dbReference>
<dbReference type="SMART" id="SM00112">
    <property type="entry name" value="CA"/>
    <property type="match status" value="2"/>
</dbReference>
<dbReference type="Gene3D" id="2.60.40.60">
    <property type="entry name" value="Cadherins"/>
    <property type="match status" value="3"/>
</dbReference>
<evidence type="ECO:0000256" key="10">
    <source>
        <dbReference type="ARBA" id="ARBA00023180"/>
    </source>
</evidence>
<evidence type="ECO:0000256" key="4">
    <source>
        <dbReference type="ARBA" id="ARBA00022729"/>
    </source>
</evidence>